<organism evidence="7 8">
    <name type="scientific">Marinibactrum halimedae</name>
    <dbReference type="NCBI Taxonomy" id="1444977"/>
    <lineage>
        <taxon>Bacteria</taxon>
        <taxon>Pseudomonadati</taxon>
        <taxon>Pseudomonadota</taxon>
        <taxon>Gammaproteobacteria</taxon>
        <taxon>Cellvibrionales</taxon>
        <taxon>Cellvibrionaceae</taxon>
        <taxon>Marinibactrum</taxon>
    </lineage>
</organism>
<dbReference type="Pfam" id="PF00015">
    <property type="entry name" value="MCPsignal"/>
    <property type="match status" value="1"/>
</dbReference>
<evidence type="ECO:0000256" key="3">
    <source>
        <dbReference type="ARBA" id="ARBA00029447"/>
    </source>
</evidence>
<keyword evidence="8" id="KW-1185">Reference proteome</keyword>
<keyword evidence="5" id="KW-0472">Membrane</keyword>
<dbReference type="GO" id="GO:0016020">
    <property type="term" value="C:membrane"/>
    <property type="evidence" value="ECO:0007669"/>
    <property type="project" value="UniProtKB-SubCell"/>
</dbReference>
<dbReference type="FunFam" id="1.10.287.950:FF:000001">
    <property type="entry name" value="Methyl-accepting chemotaxis sensory transducer"/>
    <property type="match status" value="1"/>
</dbReference>
<dbReference type="SUPFAM" id="SSF58104">
    <property type="entry name" value="Methyl-accepting chemotaxis protein (MCP) signaling domain"/>
    <property type="match status" value="1"/>
</dbReference>
<dbReference type="PANTHER" id="PTHR32089:SF120">
    <property type="entry name" value="METHYL-ACCEPTING CHEMOTAXIS PROTEIN TLPQ"/>
    <property type="match status" value="1"/>
</dbReference>
<keyword evidence="5" id="KW-0812">Transmembrane</keyword>
<keyword evidence="2 4" id="KW-0807">Transducer</keyword>
<dbReference type="InterPro" id="IPR004089">
    <property type="entry name" value="MCPsignal_dom"/>
</dbReference>
<dbReference type="GO" id="GO:0006935">
    <property type="term" value="P:chemotaxis"/>
    <property type="evidence" value="ECO:0007669"/>
    <property type="project" value="InterPro"/>
</dbReference>
<comment type="subcellular location">
    <subcellularLocation>
        <location evidence="1">Membrane</location>
    </subcellularLocation>
</comment>
<dbReference type="CDD" id="cd11386">
    <property type="entry name" value="MCP_signal"/>
    <property type="match status" value="1"/>
</dbReference>
<dbReference type="GO" id="GO:0007165">
    <property type="term" value="P:signal transduction"/>
    <property type="evidence" value="ECO:0007669"/>
    <property type="project" value="UniProtKB-KW"/>
</dbReference>
<evidence type="ECO:0000256" key="4">
    <source>
        <dbReference type="PROSITE-ProRule" id="PRU00284"/>
    </source>
</evidence>
<evidence type="ECO:0000256" key="2">
    <source>
        <dbReference type="ARBA" id="ARBA00023224"/>
    </source>
</evidence>
<dbReference type="PRINTS" id="PR00260">
    <property type="entry name" value="CHEMTRNSDUCR"/>
</dbReference>
<name>A0AA37WMY5_9GAMM</name>
<sequence>MIAALIVIIGTNLIAISLLVDRAERLNLLLEVDVAVSRSVQQLNFDFKVQVQEWKNTLLRGHETDNREKYWGRFNDWQDTLQKESSELANTVKDEDARRMLLRFVSVHQQLGVQYRRGFNEYVASDFDPRVGDIAVRGIDREPSKLLAEVAERLERLTQTRSIEVQADVQKVNRFVITLTLVIAILVIVFLTWVLRSRLFNPLNQAIHFLQIFSTGELNRLSPLGSYRNDELGQLLHNLDTVRGNTISNVNAINVLSLDVNGASESMRQSATETSASTRRALENGDQAVAALEQLATAIQDIARNASIASDAATSADKGAHEGLELMSKALASVEALSGYNAEVSESMSSLEQDVNRVGEVLDVIKGVSEQTNLLALNAAIEAARAGEQGRGFAVVAEEVRNLAKRTQESTAEIQSIIESVQSGTERSARAMRRSDAQTLATIETASQASDSLKDIAGGVEEILGLNTQIAAATEEQSYAMEHVRTNITALADVIRQANNDSEVAVGLSQQLHGMADQLKNISSRYRVS</sequence>
<dbReference type="InterPro" id="IPR004090">
    <property type="entry name" value="Chemotax_Me-accpt_rcpt"/>
</dbReference>
<accession>A0AA37WMY5</accession>
<feature type="domain" description="Methyl-accepting transducer" evidence="6">
    <location>
        <begin position="256"/>
        <end position="492"/>
    </location>
</feature>
<evidence type="ECO:0000256" key="1">
    <source>
        <dbReference type="ARBA" id="ARBA00004370"/>
    </source>
</evidence>
<comment type="similarity">
    <text evidence="3">Belongs to the methyl-accepting chemotaxis (MCP) protein family.</text>
</comment>
<reference evidence="7 8" key="1">
    <citation type="journal article" date="2014" name="Int. J. Syst. Evol. Microbiol.">
        <title>Complete genome sequence of Corynebacterium casei LMG S-19264T (=DSM 44701T), isolated from a smear-ripened cheese.</title>
        <authorList>
            <consortium name="US DOE Joint Genome Institute (JGI-PGF)"/>
            <person name="Walter F."/>
            <person name="Albersmeier A."/>
            <person name="Kalinowski J."/>
            <person name="Ruckert C."/>
        </authorList>
    </citation>
    <scope>NUCLEOTIDE SEQUENCE [LARGE SCALE GENOMIC DNA]</scope>
    <source>
        <strain evidence="7 8">NBRC 110095</strain>
    </source>
</reference>
<dbReference type="AlphaFoldDB" id="A0AA37WMY5"/>
<evidence type="ECO:0000256" key="5">
    <source>
        <dbReference type="SAM" id="Phobius"/>
    </source>
</evidence>
<dbReference type="GO" id="GO:0004888">
    <property type="term" value="F:transmembrane signaling receptor activity"/>
    <property type="evidence" value="ECO:0007669"/>
    <property type="project" value="InterPro"/>
</dbReference>
<dbReference type="Gene3D" id="6.10.340.10">
    <property type="match status" value="1"/>
</dbReference>
<dbReference type="Proteomes" id="UP001156870">
    <property type="component" value="Unassembled WGS sequence"/>
</dbReference>
<dbReference type="SMART" id="SM00283">
    <property type="entry name" value="MA"/>
    <property type="match status" value="1"/>
</dbReference>
<dbReference type="PANTHER" id="PTHR32089">
    <property type="entry name" value="METHYL-ACCEPTING CHEMOTAXIS PROTEIN MCPB"/>
    <property type="match status" value="1"/>
</dbReference>
<evidence type="ECO:0000259" key="6">
    <source>
        <dbReference type="PROSITE" id="PS50111"/>
    </source>
</evidence>
<keyword evidence="5" id="KW-1133">Transmembrane helix</keyword>
<evidence type="ECO:0000313" key="8">
    <source>
        <dbReference type="Proteomes" id="UP001156870"/>
    </source>
</evidence>
<gene>
    <name evidence="7" type="primary">ctpH</name>
    <name evidence="7" type="ORF">GCM10007877_14150</name>
</gene>
<evidence type="ECO:0000313" key="7">
    <source>
        <dbReference type="EMBL" id="GLS25701.1"/>
    </source>
</evidence>
<proteinExistence type="inferred from homology"/>
<dbReference type="PROSITE" id="PS50111">
    <property type="entry name" value="CHEMOTAXIS_TRANSDUC_2"/>
    <property type="match status" value="1"/>
</dbReference>
<dbReference type="Gene3D" id="1.10.287.950">
    <property type="entry name" value="Methyl-accepting chemotaxis protein"/>
    <property type="match status" value="1"/>
</dbReference>
<feature type="transmembrane region" description="Helical" evidence="5">
    <location>
        <begin position="175"/>
        <end position="195"/>
    </location>
</feature>
<protein>
    <submittedName>
        <fullName evidence="7">Methyl-accepting chemotaxis protein CtpH</fullName>
    </submittedName>
</protein>
<comment type="caution">
    <text evidence="7">The sequence shown here is derived from an EMBL/GenBank/DDBJ whole genome shotgun (WGS) entry which is preliminary data.</text>
</comment>
<dbReference type="EMBL" id="BSPD01000033">
    <property type="protein sequence ID" value="GLS25701.1"/>
    <property type="molecule type" value="Genomic_DNA"/>
</dbReference>